<dbReference type="Pfam" id="PF00046">
    <property type="entry name" value="Homeodomain"/>
    <property type="match status" value="1"/>
</dbReference>
<evidence type="ECO:0000256" key="8">
    <source>
        <dbReference type="SAM" id="MobiDB-lite"/>
    </source>
</evidence>
<feature type="region of interest" description="Disordered" evidence="8">
    <location>
        <begin position="184"/>
        <end position="206"/>
    </location>
</feature>
<accession>A0A7E4UZH6</accession>
<dbReference type="InterPro" id="IPR009057">
    <property type="entry name" value="Homeodomain-like_sf"/>
</dbReference>
<evidence type="ECO:0000256" key="5">
    <source>
        <dbReference type="ARBA" id="ARBA00023242"/>
    </source>
</evidence>
<dbReference type="GO" id="GO:0000978">
    <property type="term" value="F:RNA polymerase II cis-regulatory region sequence-specific DNA binding"/>
    <property type="evidence" value="ECO:0007669"/>
    <property type="project" value="TreeGrafter"/>
</dbReference>
<evidence type="ECO:0000256" key="4">
    <source>
        <dbReference type="ARBA" id="ARBA00023155"/>
    </source>
</evidence>
<dbReference type="WBParaSite" id="Pan_g14711.t1">
    <property type="protein sequence ID" value="Pan_g14711.t1"/>
    <property type="gene ID" value="Pan_g14711"/>
</dbReference>
<organism evidence="10 11">
    <name type="scientific">Panagrellus redivivus</name>
    <name type="common">Microworm</name>
    <dbReference type="NCBI Taxonomy" id="6233"/>
    <lineage>
        <taxon>Eukaryota</taxon>
        <taxon>Metazoa</taxon>
        <taxon>Ecdysozoa</taxon>
        <taxon>Nematoda</taxon>
        <taxon>Chromadorea</taxon>
        <taxon>Rhabditida</taxon>
        <taxon>Tylenchina</taxon>
        <taxon>Panagrolaimomorpha</taxon>
        <taxon>Panagrolaimoidea</taxon>
        <taxon>Panagrolaimidae</taxon>
        <taxon>Panagrellus</taxon>
    </lineage>
</organism>
<evidence type="ECO:0000259" key="9">
    <source>
        <dbReference type="PROSITE" id="PS50071"/>
    </source>
</evidence>
<evidence type="ECO:0000313" key="10">
    <source>
        <dbReference type="Proteomes" id="UP000492821"/>
    </source>
</evidence>
<dbReference type="GO" id="GO:0005634">
    <property type="term" value="C:nucleus"/>
    <property type="evidence" value="ECO:0007669"/>
    <property type="project" value="UniProtKB-SubCell"/>
</dbReference>
<dbReference type="Gene3D" id="1.10.10.60">
    <property type="entry name" value="Homeodomain-like"/>
    <property type="match status" value="1"/>
</dbReference>
<reference evidence="11" key="2">
    <citation type="submission" date="2020-10" db="UniProtKB">
        <authorList>
            <consortium name="WormBaseParasite"/>
        </authorList>
    </citation>
    <scope>IDENTIFICATION</scope>
</reference>
<sequence length="206" mass="23311">MTPNYGNASLNTSLNTSSDTSMQSSFYQTPTQMPMQTSPSSFNPYSWMFNNTTVPNASGNQTFNNFQMPQTNQAYGGYGNNAMAQMGYNYAASMQQFWNSNTPQIPPAAYGYPNYPMTPTSFCGFNPDDNISRRKRRVIFTPDQIAAMEAQFKISKYPKSEERDALAKKIKLTSQQVKIWFQNQRFKMNKQNKEDSLDNSTSSSSP</sequence>
<dbReference type="AlphaFoldDB" id="A0A7E4UZH6"/>
<feature type="compositionally biased region" description="Low complexity" evidence="8">
    <location>
        <begin position="9"/>
        <end position="21"/>
    </location>
</feature>
<protein>
    <submittedName>
        <fullName evidence="11">Homeobox domain-containing protein</fullName>
    </submittedName>
</protein>
<evidence type="ECO:0000256" key="7">
    <source>
        <dbReference type="RuleBase" id="RU000682"/>
    </source>
</evidence>
<feature type="region of interest" description="Disordered" evidence="8">
    <location>
        <begin position="1"/>
        <end position="33"/>
    </location>
</feature>
<dbReference type="InterPro" id="IPR050394">
    <property type="entry name" value="Homeobox_NK-like"/>
</dbReference>
<proteinExistence type="predicted"/>
<evidence type="ECO:0000256" key="1">
    <source>
        <dbReference type="ARBA" id="ARBA00004123"/>
    </source>
</evidence>
<keyword evidence="4 6" id="KW-0371">Homeobox</keyword>
<dbReference type="InterPro" id="IPR001356">
    <property type="entry name" value="HD"/>
</dbReference>
<name>A0A7E4UZH6_PANRE</name>
<evidence type="ECO:0000256" key="6">
    <source>
        <dbReference type="PROSITE-ProRule" id="PRU00108"/>
    </source>
</evidence>
<dbReference type="Proteomes" id="UP000492821">
    <property type="component" value="Unassembled WGS sequence"/>
</dbReference>
<dbReference type="InterPro" id="IPR017970">
    <property type="entry name" value="Homeobox_CS"/>
</dbReference>
<evidence type="ECO:0000256" key="2">
    <source>
        <dbReference type="ARBA" id="ARBA00022473"/>
    </source>
</evidence>
<dbReference type="CDD" id="cd00086">
    <property type="entry name" value="homeodomain"/>
    <property type="match status" value="1"/>
</dbReference>
<dbReference type="GO" id="GO:0030154">
    <property type="term" value="P:cell differentiation"/>
    <property type="evidence" value="ECO:0007669"/>
    <property type="project" value="TreeGrafter"/>
</dbReference>
<feature type="DNA-binding region" description="Homeobox" evidence="6">
    <location>
        <begin position="133"/>
        <end position="192"/>
    </location>
</feature>
<feature type="domain" description="Homeobox" evidence="9">
    <location>
        <begin position="131"/>
        <end position="191"/>
    </location>
</feature>
<dbReference type="PROSITE" id="PS50071">
    <property type="entry name" value="HOMEOBOX_2"/>
    <property type="match status" value="1"/>
</dbReference>
<dbReference type="SUPFAM" id="SSF46689">
    <property type="entry name" value="Homeodomain-like"/>
    <property type="match status" value="1"/>
</dbReference>
<evidence type="ECO:0000256" key="3">
    <source>
        <dbReference type="ARBA" id="ARBA00023125"/>
    </source>
</evidence>
<dbReference type="SMART" id="SM00389">
    <property type="entry name" value="HOX"/>
    <property type="match status" value="1"/>
</dbReference>
<reference evidence="10" key="1">
    <citation type="journal article" date="2013" name="Genetics">
        <title>The draft genome and transcriptome of Panagrellus redivivus are shaped by the harsh demands of a free-living lifestyle.</title>
        <authorList>
            <person name="Srinivasan J."/>
            <person name="Dillman A.R."/>
            <person name="Macchietto M.G."/>
            <person name="Heikkinen L."/>
            <person name="Lakso M."/>
            <person name="Fracchia K.M."/>
            <person name="Antoshechkin I."/>
            <person name="Mortazavi A."/>
            <person name="Wong G."/>
            <person name="Sternberg P.W."/>
        </authorList>
    </citation>
    <scope>NUCLEOTIDE SEQUENCE [LARGE SCALE GENOMIC DNA]</scope>
    <source>
        <strain evidence="10">MT8872</strain>
    </source>
</reference>
<keyword evidence="5 6" id="KW-0539">Nucleus</keyword>
<dbReference type="PROSITE" id="PS00027">
    <property type="entry name" value="HOMEOBOX_1"/>
    <property type="match status" value="1"/>
</dbReference>
<keyword evidence="2" id="KW-0217">Developmental protein</keyword>
<feature type="compositionally biased region" description="Polar residues" evidence="8">
    <location>
        <begin position="22"/>
        <end position="33"/>
    </location>
</feature>
<dbReference type="GO" id="GO:0000981">
    <property type="term" value="F:DNA-binding transcription factor activity, RNA polymerase II-specific"/>
    <property type="evidence" value="ECO:0007669"/>
    <property type="project" value="InterPro"/>
</dbReference>
<evidence type="ECO:0000313" key="11">
    <source>
        <dbReference type="WBParaSite" id="Pan_g14711.t1"/>
    </source>
</evidence>
<dbReference type="PANTHER" id="PTHR24340">
    <property type="entry name" value="HOMEOBOX PROTEIN NKX"/>
    <property type="match status" value="1"/>
</dbReference>
<dbReference type="PANTHER" id="PTHR24340:SF41">
    <property type="entry name" value="MUSCLE-SPECIFIC HOMEOBOX PROTEIN TINMAN-RELATED"/>
    <property type="match status" value="1"/>
</dbReference>
<keyword evidence="10" id="KW-1185">Reference proteome</keyword>
<comment type="subcellular location">
    <subcellularLocation>
        <location evidence="1 6 7">Nucleus</location>
    </subcellularLocation>
</comment>
<keyword evidence="3 6" id="KW-0238">DNA-binding</keyword>